<comment type="caution">
    <text evidence="1">The sequence shown here is derived from an EMBL/GenBank/DDBJ whole genome shotgun (WGS) entry which is preliminary data.</text>
</comment>
<dbReference type="AlphaFoldDB" id="A0A077NK60"/>
<organism evidence="1 2">
    <name type="scientific">Xenorhabdus bovienii str. puntauvense</name>
    <dbReference type="NCBI Taxonomy" id="1398201"/>
    <lineage>
        <taxon>Bacteria</taxon>
        <taxon>Pseudomonadati</taxon>
        <taxon>Pseudomonadota</taxon>
        <taxon>Gammaproteobacteria</taxon>
        <taxon>Enterobacterales</taxon>
        <taxon>Morganellaceae</taxon>
        <taxon>Xenorhabdus</taxon>
    </lineage>
</organism>
<evidence type="ECO:0000313" key="1">
    <source>
        <dbReference type="EMBL" id="CDG98943.1"/>
    </source>
</evidence>
<dbReference type="EMBL" id="CBSW010000271">
    <property type="protein sequence ID" value="CDG98943.1"/>
    <property type="molecule type" value="Genomic_DNA"/>
</dbReference>
<dbReference type="HOGENOM" id="CLU_3086303_0_0_6"/>
<name>A0A077NK60_XENBV</name>
<gene>
    <name evidence="1" type="ORF">XBP1_650025</name>
</gene>
<protein>
    <submittedName>
        <fullName evidence="1">Uncharacterized protein</fullName>
    </submittedName>
</protein>
<proteinExistence type="predicted"/>
<reference evidence="1" key="1">
    <citation type="submission" date="2013-07" db="EMBL/GenBank/DDBJ databases">
        <title>Sub-species coevolution in mutualistic symbiosis.</title>
        <authorList>
            <person name="Murfin K."/>
            <person name="Klassen J."/>
            <person name="Lee M."/>
            <person name="Forst S."/>
            <person name="Stock P."/>
            <person name="Goodrich-Blair H."/>
        </authorList>
    </citation>
    <scope>NUCLEOTIDE SEQUENCE [LARGE SCALE GENOMIC DNA]</scope>
    <source>
        <strain evidence="1">Puntauvense</strain>
    </source>
</reference>
<accession>A0A077NK60</accession>
<dbReference type="Proteomes" id="UP000028511">
    <property type="component" value="Unassembled WGS sequence"/>
</dbReference>
<evidence type="ECO:0000313" key="2">
    <source>
        <dbReference type="Proteomes" id="UP000028511"/>
    </source>
</evidence>
<sequence>MSQIYCGTSRDRGTFYLKENQIIKLNILWVSYYEKYETVSRFNGFISYFWQC</sequence>